<dbReference type="PANTHER" id="PTHR28262">
    <property type="entry name" value="DASH COMPLEX SUBUNIT SPC19"/>
    <property type="match status" value="1"/>
</dbReference>
<dbReference type="Pfam" id="PF08287">
    <property type="entry name" value="DASH_Spc19"/>
    <property type="match status" value="1"/>
</dbReference>
<evidence type="ECO:0000256" key="12">
    <source>
        <dbReference type="ARBA" id="ARBA00032583"/>
    </source>
</evidence>
<evidence type="ECO:0000256" key="8">
    <source>
        <dbReference type="ARBA" id="ARBA00022838"/>
    </source>
</evidence>
<dbReference type="GO" id="GO:0005876">
    <property type="term" value="C:spindle microtubule"/>
    <property type="evidence" value="ECO:0007669"/>
    <property type="project" value="InterPro"/>
</dbReference>
<evidence type="ECO:0000256" key="3">
    <source>
        <dbReference type="ARBA" id="ARBA00004629"/>
    </source>
</evidence>
<keyword evidence="11" id="KW-0137">Centromere</keyword>
<reference evidence="14" key="1">
    <citation type="submission" date="2021-01" db="EMBL/GenBank/DDBJ databases">
        <authorList>
            <person name="Kaushik A."/>
        </authorList>
    </citation>
    <scope>NUCLEOTIDE SEQUENCE</scope>
    <source>
        <strain evidence="14">AG4-RS23</strain>
    </source>
</reference>
<name>A0A8H3CPC4_9AGAM</name>
<evidence type="ECO:0000256" key="9">
    <source>
        <dbReference type="ARBA" id="ARBA00023212"/>
    </source>
</evidence>
<dbReference type="InterPro" id="IPR013251">
    <property type="entry name" value="DASH_Spc19"/>
</dbReference>
<dbReference type="AlphaFoldDB" id="A0A8H3CPC4"/>
<dbReference type="Proteomes" id="UP000663861">
    <property type="component" value="Unassembled WGS sequence"/>
</dbReference>
<comment type="caution">
    <text evidence="14">The sequence shown here is derived from an EMBL/GenBank/DDBJ whole genome shotgun (WGS) entry which is preliminary data.</text>
</comment>
<keyword evidence="13" id="KW-0175">Coiled coil</keyword>
<keyword evidence="8" id="KW-0995">Kinetochore</keyword>
<keyword evidence="7" id="KW-0963">Cytoplasm</keyword>
<gene>
    <name evidence="14" type="ORF">RDB_LOCUS109125</name>
</gene>
<dbReference type="GO" id="GO:0008608">
    <property type="term" value="P:attachment of spindle microtubules to kinetochore"/>
    <property type="evidence" value="ECO:0007669"/>
    <property type="project" value="InterPro"/>
</dbReference>
<dbReference type="EMBL" id="CAJMWY010002432">
    <property type="protein sequence ID" value="CAE6489068.1"/>
    <property type="molecule type" value="Genomic_DNA"/>
</dbReference>
<organism evidence="14 15">
    <name type="scientific">Rhizoctonia solani</name>
    <dbReference type="NCBI Taxonomy" id="456999"/>
    <lineage>
        <taxon>Eukaryota</taxon>
        <taxon>Fungi</taxon>
        <taxon>Dikarya</taxon>
        <taxon>Basidiomycota</taxon>
        <taxon>Agaricomycotina</taxon>
        <taxon>Agaricomycetes</taxon>
        <taxon>Cantharellales</taxon>
        <taxon>Ceratobasidiaceae</taxon>
        <taxon>Rhizoctonia</taxon>
    </lineage>
</organism>
<evidence type="ECO:0000256" key="5">
    <source>
        <dbReference type="ARBA" id="ARBA00016329"/>
    </source>
</evidence>
<evidence type="ECO:0000256" key="1">
    <source>
        <dbReference type="ARBA" id="ARBA00004123"/>
    </source>
</evidence>
<evidence type="ECO:0000313" key="15">
    <source>
        <dbReference type="Proteomes" id="UP000663861"/>
    </source>
</evidence>
<keyword evidence="9" id="KW-0206">Cytoskeleton</keyword>
<evidence type="ECO:0000256" key="7">
    <source>
        <dbReference type="ARBA" id="ARBA00022490"/>
    </source>
</evidence>
<comment type="subcellular location">
    <subcellularLocation>
        <location evidence="3">Chromosome</location>
        <location evidence="3">Centromere</location>
        <location evidence="3">Kinetochore</location>
    </subcellularLocation>
    <subcellularLocation>
        <location evidence="2">Cytoplasm</location>
        <location evidence="2">Cytoskeleton</location>
        <location evidence="2">Spindle</location>
    </subcellularLocation>
    <subcellularLocation>
        <location evidence="1">Nucleus</location>
    </subcellularLocation>
</comment>
<keyword evidence="6" id="KW-0158">Chromosome</keyword>
<dbReference type="PANTHER" id="PTHR28262:SF1">
    <property type="entry name" value="DASH COMPLEX SUBUNIT SPC19"/>
    <property type="match status" value="1"/>
</dbReference>
<keyword evidence="10" id="KW-0539">Nucleus</keyword>
<comment type="similarity">
    <text evidence="4">Belongs to the DASH complex SPC19 family.</text>
</comment>
<proteinExistence type="inferred from homology"/>
<evidence type="ECO:0000256" key="6">
    <source>
        <dbReference type="ARBA" id="ARBA00022454"/>
    </source>
</evidence>
<accession>A0A8H3CPC4</accession>
<sequence length="200" mass="22150">MDIRRSLAQPRQSVFSAGGSVVPLNEGPASHLSYLNATVQMVARCSATLGEIAEEQKLEGTHDLERMMRIVENQRLFVLIDEPQLKTAQNQLEDEIGPQLNTLLERAEKAIEALDAKEQSLLSRISAVKSSQAAAAAKASAAATKRGDARRLQLLQTRRERAERELEEVEAETRKMASYATSFEIITHSSYLQEAEIMKG</sequence>
<evidence type="ECO:0000256" key="4">
    <source>
        <dbReference type="ARBA" id="ARBA00008952"/>
    </source>
</evidence>
<feature type="coiled-coil region" evidence="13">
    <location>
        <begin position="100"/>
        <end position="179"/>
    </location>
</feature>
<evidence type="ECO:0000256" key="11">
    <source>
        <dbReference type="ARBA" id="ARBA00023328"/>
    </source>
</evidence>
<evidence type="ECO:0000313" key="14">
    <source>
        <dbReference type="EMBL" id="CAE6489068.1"/>
    </source>
</evidence>
<evidence type="ECO:0000256" key="2">
    <source>
        <dbReference type="ARBA" id="ARBA00004186"/>
    </source>
</evidence>
<evidence type="ECO:0000256" key="13">
    <source>
        <dbReference type="SAM" id="Coils"/>
    </source>
</evidence>
<evidence type="ECO:0000256" key="10">
    <source>
        <dbReference type="ARBA" id="ARBA00023242"/>
    </source>
</evidence>
<protein>
    <recommendedName>
        <fullName evidence="5">DASH complex subunit SPC19</fullName>
    </recommendedName>
    <alternativeName>
        <fullName evidence="12">Outer kinetochore protein SPC19</fullName>
    </alternativeName>
</protein>
<dbReference type="GO" id="GO:0042729">
    <property type="term" value="C:DASH complex"/>
    <property type="evidence" value="ECO:0007669"/>
    <property type="project" value="InterPro"/>
</dbReference>